<sequence>MNALSRQAEGGPGPQAPPQRGRHPRARAGTFGVLDIGSTKVVCIIARVEPDGMPRALGFGWQRSHGVKGGNVVDLSAAERAVRAAVAHAEEMADLKLSGIIANLSCGQPESRQHHVQWVIAGRAVTEADLRAVVGEGKRRMADEGREAVHALPLGFTLDATPGVADPRGMICETLGVRLHLVDASSASLRNLGTGLMRCDLDAEELVSAPYAAALSALVEDERELGATVIDMGGGTTSLAVMQDGMLLHTAQVPVGGWQVTNDLARGLSTSLDQAERLKTMHGSMFGTIEDEREMLSLSRTGEDGDILSRVPRAQMLSIVRPRVEETLELIRDRLQDAALGAEAGQPVVLTGGASQLVGMRETASRILGRQVRLGRPQPLRGLPDTFHAPGFATTLGLVAWGAGEGRPALDFDHGPQGSRGYLTRFVNWLRDRV</sequence>
<evidence type="ECO:0000313" key="9">
    <source>
        <dbReference type="EMBL" id="MFC0384769.1"/>
    </source>
</evidence>
<dbReference type="SMART" id="SM00842">
    <property type="entry name" value="FtsA"/>
    <property type="match status" value="1"/>
</dbReference>
<evidence type="ECO:0000256" key="5">
    <source>
        <dbReference type="HAMAP-Rule" id="MF_02033"/>
    </source>
</evidence>
<dbReference type="NCBIfam" id="TIGR01174">
    <property type="entry name" value="ftsA"/>
    <property type="match status" value="1"/>
</dbReference>
<protein>
    <recommendedName>
        <fullName evidence="5 6">Cell division protein FtsA</fullName>
    </recommendedName>
</protein>
<keyword evidence="10" id="KW-1185">Reference proteome</keyword>
<dbReference type="EMBL" id="JBHLVZ010000002">
    <property type="protein sequence ID" value="MFC0384769.1"/>
    <property type="molecule type" value="Genomic_DNA"/>
</dbReference>
<evidence type="ECO:0000256" key="6">
    <source>
        <dbReference type="PIRNR" id="PIRNR003101"/>
    </source>
</evidence>
<dbReference type="Proteomes" id="UP001589789">
    <property type="component" value="Unassembled WGS sequence"/>
</dbReference>
<dbReference type="RefSeq" id="WP_377048863.1">
    <property type="nucleotide sequence ID" value="NZ_JBHLVZ010000002.1"/>
</dbReference>
<dbReference type="HAMAP" id="MF_02033">
    <property type="entry name" value="FtsA"/>
    <property type="match status" value="1"/>
</dbReference>
<proteinExistence type="inferred from homology"/>
<organism evidence="9 10">
    <name type="scientific">Muricoccus vinaceus</name>
    <dbReference type="NCBI Taxonomy" id="424704"/>
    <lineage>
        <taxon>Bacteria</taxon>
        <taxon>Pseudomonadati</taxon>
        <taxon>Pseudomonadota</taxon>
        <taxon>Alphaproteobacteria</taxon>
        <taxon>Acetobacterales</taxon>
        <taxon>Roseomonadaceae</taxon>
        <taxon>Muricoccus</taxon>
    </lineage>
</organism>
<dbReference type="Pfam" id="PF14450">
    <property type="entry name" value="FtsA"/>
    <property type="match status" value="1"/>
</dbReference>
<evidence type="ECO:0000313" key="10">
    <source>
        <dbReference type="Proteomes" id="UP001589789"/>
    </source>
</evidence>
<evidence type="ECO:0000256" key="1">
    <source>
        <dbReference type="ARBA" id="ARBA00022475"/>
    </source>
</evidence>
<dbReference type="Gene3D" id="3.30.420.40">
    <property type="match status" value="1"/>
</dbReference>
<keyword evidence="3 5" id="KW-0472">Membrane</keyword>
<dbReference type="InterPro" id="IPR020823">
    <property type="entry name" value="Cell_div_FtsA"/>
</dbReference>
<dbReference type="GO" id="GO:0051301">
    <property type="term" value="P:cell division"/>
    <property type="evidence" value="ECO:0007669"/>
    <property type="project" value="UniProtKB-KW"/>
</dbReference>
<dbReference type="SUPFAM" id="SSF53067">
    <property type="entry name" value="Actin-like ATPase domain"/>
    <property type="match status" value="2"/>
</dbReference>
<comment type="similarity">
    <text evidence="5 6">Belongs to the FtsA/MreB family.</text>
</comment>
<dbReference type="PANTHER" id="PTHR32432">
    <property type="entry name" value="CELL DIVISION PROTEIN FTSA-RELATED"/>
    <property type="match status" value="1"/>
</dbReference>
<accession>A0ABV6IMD3</accession>
<dbReference type="PIRSF" id="PIRSF003101">
    <property type="entry name" value="FtsA"/>
    <property type="match status" value="1"/>
</dbReference>
<feature type="region of interest" description="Disordered" evidence="7">
    <location>
        <begin position="1"/>
        <end position="26"/>
    </location>
</feature>
<dbReference type="CDD" id="cd24048">
    <property type="entry name" value="ASKHA_NBD_FtsA"/>
    <property type="match status" value="1"/>
</dbReference>
<gene>
    <name evidence="5 9" type="primary">ftsA</name>
    <name evidence="9" type="ORF">ACFFIC_04295</name>
</gene>
<dbReference type="InterPro" id="IPR003494">
    <property type="entry name" value="SHS2_FtsA"/>
</dbReference>
<dbReference type="PANTHER" id="PTHR32432:SF4">
    <property type="entry name" value="CELL DIVISION PROTEIN FTSA"/>
    <property type="match status" value="1"/>
</dbReference>
<name>A0ABV6IMD3_9PROT</name>
<comment type="caution">
    <text evidence="9">The sequence shown here is derived from an EMBL/GenBank/DDBJ whole genome shotgun (WGS) entry which is preliminary data.</text>
</comment>
<comment type="function">
    <text evidence="5 6">Cell division protein that is involved in the assembly of the Z ring. May serve as a membrane anchor for the Z ring.</text>
</comment>
<evidence type="ECO:0000256" key="7">
    <source>
        <dbReference type="SAM" id="MobiDB-lite"/>
    </source>
</evidence>
<keyword evidence="2 5" id="KW-0132">Cell division</keyword>
<reference evidence="9 10" key="1">
    <citation type="submission" date="2024-09" db="EMBL/GenBank/DDBJ databases">
        <authorList>
            <person name="Sun Q."/>
            <person name="Mori K."/>
        </authorList>
    </citation>
    <scope>NUCLEOTIDE SEQUENCE [LARGE SCALE GENOMIC DNA]</scope>
    <source>
        <strain evidence="9 10">CCM 7468</strain>
    </source>
</reference>
<dbReference type="Pfam" id="PF02491">
    <property type="entry name" value="SHS2_FTSA"/>
    <property type="match status" value="1"/>
</dbReference>
<comment type="subcellular location">
    <subcellularLocation>
        <location evidence="5">Cell membrane</location>
        <topology evidence="5">Peripheral membrane protein</topology>
        <orientation evidence="5">Cytoplasmic side</orientation>
    </subcellularLocation>
    <text evidence="5">Localizes to the Z ring in an FtsZ-dependent manner. Targeted to the membrane through a conserved C-terminal amphipathic helix.</text>
</comment>
<dbReference type="InterPro" id="IPR050696">
    <property type="entry name" value="FtsA/MreB"/>
</dbReference>
<keyword evidence="1 5" id="KW-1003">Cell membrane</keyword>
<evidence type="ECO:0000256" key="2">
    <source>
        <dbReference type="ARBA" id="ARBA00022618"/>
    </source>
</evidence>
<evidence type="ECO:0000259" key="8">
    <source>
        <dbReference type="SMART" id="SM00842"/>
    </source>
</evidence>
<dbReference type="InterPro" id="IPR043129">
    <property type="entry name" value="ATPase_NBD"/>
</dbReference>
<feature type="domain" description="SHS2" evidence="8">
    <location>
        <begin position="31"/>
        <end position="217"/>
    </location>
</feature>
<comment type="subunit">
    <text evidence="5">Self-interacts. Interacts with FtsZ.</text>
</comment>
<evidence type="ECO:0000256" key="3">
    <source>
        <dbReference type="ARBA" id="ARBA00023136"/>
    </source>
</evidence>
<keyword evidence="4 5" id="KW-0131">Cell cycle</keyword>
<evidence type="ECO:0000256" key="4">
    <source>
        <dbReference type="ARBA" id="ARBA00023306"/>
    </source>
</evidence>